<evidence type="ECO:0000313" key="2">
    <source>
        <dbReference type="EMBL" id="EMS62180.1"/>
    </source>
</evidence>
<dbReference type="PANTHER" id="PTHR47482:SF5">
    <property type="entry name" value="FAR1 DOMAIN-CONTAINING PROTEIN"/>
    <property type="match status" value="1"/>
</dbReference>
<feature type="region of interest" description="Disordered" evidence="1">
    <location>
        <begin position="137"/>
        <end position="162"/>
    </location>
</feature>
<gene>
    <name evidence="2" type="ORF">TRIUR3_07053</name>
</gene>
<dbReference type="PANTHER" id="PTHR47482">
    <property type="entry name" value="OS11G0632001 PROTEIN"/>
    <property type="match status" value="1"/>
</dbReference>
<name>M8ABS2_TRIUA</name>
<protein>
    <submittedName>
        <fullName evidence="2">Uncharacterized protein</fullName>
    </submittedName>
</protein>
<feature type="compositionally biased region" description="Basic residues" evidence="1">
    <location>
        <begin position="428"/>
        <end position="449"/>
    </location>
</feature>
<dbReference type="EMBL" id="KD086036">
    <property type="protein sequence ID" value="EMS62180.1"/>
    <property type="molecule type" value="Genomic_DNA"/>
</dbReference>
<feature type="region of interest" description="Disordered" evidence="1">
    <location>
        <begin position="423"/>
        <end position="449"/>
    </location>
</feature>
<proteinExistence type="predicted"/>
<evidence type="ECO:0000256" key="1">
    <source>
        <dbReference type="SAM" id="MobiDB-lite"/>
    </source>
</evidence>
<sequence length="605" mass="66473">MAAQSLKDYKKSREPCSDTEYLCAGSNELAIQGVDCSIVICAISLFWWAGSANKCGLCRNTYAAGVGGGPYFDGRVHVRLAVTIWAVDQRLISVCSVAQKVSFPVQWAHDAIKCVVWFVRLDTVDLGFRVPTVSGGSGADGDQNGVPHSAYPRAEGEGENDGTEKLDCLDTERLLIGAVAPSRLPCPNRVSAFEKAVRNYAENPRDHVVTPTIGTAFDSVGEGYDFFNLYSWEKGFCIRHGKSRLNVERTICMQEIMCGCSGKAGVENTRSCRCECPALIRLLRAEDNGCDSRGESEFEEWSDDAHERMVDIDRRLREQEDKDAEVARKCQEDAEKEAKEQHAKDGELVRKCQEEMEQNARDQVATDNHVAPTDEQIKKVCARGVGDDAGRTRTGERRSSDVVVQKSLDDFFYCRSGMSLEGVSTGRRSVRQKRRKTKKSSRAGHKQRKRVKFSNIVQTICLTESSGSDDNIFYDGNEASGEDNGDRTSHLGKSSGIANGGRDAVAGARESRSANDGFNAAANEVDPKIAAQRDADGIHASEEEVPVSTGTLYRHDNNDGYTFEGRTVSKRMTRNLRLPVGIVRIDVKAEMGIFHSKAVCGGCII</sequence>
<dbReference type="AlphaFoldDB" id="M8ABS2"/>
<feature type="region of interest" description="Disordered" evidence="1">
    <location>
        <begin position="354"/>
        <end position="381"/>
    </location>
</feature>
<organism evidence="2">
    <name type="scientific">Triticum urartu</name>
    <name type="common">Red wild einkorn</name>
    <name type="synonym">Crithodium urartu</name>
    <dbReference type="NCBI Taxonomy" id="4572"/>
    <lineage>
        <taxon>Eukaryota</taxon>
        <taxon>Viridiplantae</taxon>
        <taxon>Streptophyta</taxon>
        <taxon>Embryophyta</taxon>
        <taxon>Tracheophyta</taxon>
        <taxon>Spermatophyta</taxon>
        <taxon>Magnoliopsida</taxon>
        <taxon>Liliopsida</taxon>
        <taxon>Poales</taxon>
        <taxon>Poaceae</taxon>
        <taxon>BOP clade</taxon>
        <taxon>Pooideae</taxon>
        <taxon>Triticodae</taxon>
        <taxon>Triticeae</taxon>
        <taxon>Triticinae</taxon>
        <taxon>Triticum</taxon>
    </lineage>
</organism>
<accession>M8ABS2</accession>
<reference evidence="2" key="1">
    <citation type="journal article" date="2013" name="Nature">
        <title>Draft genome of the wheat A-genome progenitor Triticum urartu.</title>
        <authorList>
            <person name="Ling H.Q."/>
            <person name="Zhao S."/>
            <person name="Liu D."/>
            <person name="Wang J."/>
            <person name="Sun H."/>
            <person name="Zhang C."/>
            <person name="Fan H."/>
            <person name="Li D."/>
            <person name="Dong L."/>
            <person name="Tao Y."/>
            <person name="Gao C."/>
            <person name="Wu H."/>
            <person name="Li Y."/>
            <person name="Cui Y."/>
            <person name="Guo X."/>
            <person name="Zheng S."/>
            <person name="Wang B."/>
            <person name="Yu K."/>
            <person name="Liang Q."/>
            <person name="Yang W."/>
            <person name="Lou X."/>
            <person name="Chen J."/>
            <person name="Feng M."/>
            <person name="Jian J."/>
            <person name="Zhang X."/>
            <person name="Luo G."/>
            <person name="Jiang Y."/>
            <person name="Liu J."/>
            <person name="Wang Z."/>
            <person name="Sha Y."/>
            <person name="Zhang B."/>
            <person name="Wu H."/>
            <person name="Tang D."/>
            <person name="Shen Q."/>
            <person name="Xue P."/>
            <person name="Zou S."/>
            <person name="Wang X."/>
            <person name="Liu X."/>
            <person name="Wang F."/>
            <person name="Yang Y."/>
            <person name="An X."/>
            <person name="Dong Z."/>
            <person name="Zhang K."/>
            <person name="Zhang X."/>
            <person name="Luo M.C."/>
            <person name="Dvorak J."/>
            <person name="Tong Y."/>
            <person name="Wang J."/>
            <person name="Yang H."/>
            <person name="Li Z."/>
            <person name="Wang D."/>
            <person name="Zhang A."/>
            <person name="Wang J."/>
        </authorList>
    </citation>
    <scope>NUCLEOTIDE SEQUENCE</scope>
</reference>
<feature type="region of interest" description="Disordered" evidence="1">
    <location>
        <begin position="475"/>
        <end position="508"/>
    </location>
</feature>